<protein>
    <recommendedName>
        <fullName evidence="3">Big-1 domain-containing protein</fullName>
    </recommendedName>
</protein>
<dbReference type="PROSITE" id="PS51127">
    <property type="entry name" value="BIG1"/>
    <property type="match status" value="3"/>
</dbReference>
<evidence type="ECO:0000313" key="4">
    <source>
        <dbReference type="EMBL" id="GLT22813.1"/>
    </source>
</evidence>
<dbReference type="InterPro" id="IPR003344">
    <property type="entry name" value="Big_1_dom"/>
</dbReference>
<feature type="domain" description="Big-1" evidence="3">
    <location>
        <begin position="65"/>
        <end position="142"/>
    </location>
</feature>
<dbReference type="Pfam" id="PF02369">
    <property type="entry name" value="Big_1"/>
    <property type="match status" value="3"/>
</dbReference>
<dbReference type="RefSeq" id="WP_284188100.1">
    <property type="nucleotide sequence ID" value="NZ_BSPX01000032.1"/>
</dbReference>
<dbReference type="PROSITE" id="PS50194">
    <property type="entry name" value="FILAMIN_REPEAT"/>
    <property type="match status" value="1"/>
</dbReference>
<reference evidence="5" key="1">
    <citation type="journal article" date="2019" name="Int. J. Syst. Evol. Microbiol.">
        <title>The Global Catalogue of Microorganisms (GCM) 10K type strain sequencing project: providing services to taxonomists for standard genome sequencing and annotation.</title>
        <authorList>
            <consortium name="The Broad Institute Genomics Platform"/>
            <consortium name="The Broad Institute Genome Sequencing Center for Infectious Disease"/>
            <person name="Wu L."/>
            <person name="Ma J."/>
        </authorList>
    </citation>
    <scope>NUCLEOTIDE SEQUENCE [LARGE SCALE GENOMIC DNA]</scope>
    <source>
        <strain evidence="5">NBRC 102407</strain>
    </source>
</reference>
<dbReference type="Gene3D" id="2.60.40.10">
    <property type="entry name" value="Immunoglobulins"/>
    <property type="match status" value="3"/>
</dbReference>
<feature type="domain" description="Big-1" evidence="3">
    <location>
        <begin position="150"/>
        <end position="247"/>
    </location>
</feature>
<name>A0ABQ6FB46_9RHOO</name>
<feature type="domain" description="Big-1" evidence="3">
    <location>
        <begin position="352"/>
        <end position="445"/>
    </location>
</feature>
<dbReference type="Proteomes" id="UP001157167">
    <property type="component" value="Unassembled WGS sequence"/>
</dbReference>
<evidence type="ECO:0000256" key="2">
    <source>
        <dbReference type="SAM" id="SignalP"/>
    </source>
</evidence>
<gene>
    <name evidence="4" type="ORF">GCM10007933_22740</name>
</gene>
<dbReference type="SMART" id="SM00634">
    <property type="entry name" value="BID_1"/>
    <property type="match status" value="3"/>
</dbReference>
<comment type="similarity">
    <text evidence="1">Belongs to the intimin/invasin family.</text>
</comment>
<evidence type="ECO:0000256" key="1">
    <source>
        <dbReference type="ARBA" id="ARBA00010116"/>
    </source>
</evidence>
<proteinExistence type="inferred from homology"/>
<dbReference type="PROSITE" id="PS51257">
    <property type="entry name" value="PROKAR_LIPOPROTEIN"/>
    <property type="match status" value="1"/>
</dbReference>
<dbReference type="SUPFAM" id="SSF49373">
    <property type="entry name" value="Invasin/intimin cell-adhesion fragments"/>
    <property type="match status" value="3"/>
</dbReference>
<dbReference type="EMBL" id="BSPX01000032">
    <property type="protein sequence ID" value="GLT22813.1"/>
    <property type="molecule type" value="Genomic_DNA"/>
</dbReference>
<dbReference type="InterPro" id="IPR013783">
    <property type="entry name" value="Ig-like_fold"/>
</dbReference>
<evidence type="ECO:0000313" key="5">
    <source>
        <dbReference type="Proteomes" id="UP001157167"/>
    </source>
</evidence>
<keyword evidence="2" id="KW-0732">Signal</keyword>
<evidence type="ECO:0000259" key="3">
    <source>
        <dbReference type="PROSITE" id="PS51127"/>
    </source>
</evidence>
<organism evidence="4 5">
    <name type="scientific">Zoogloea oryzae</name>
    <dbReference type="NCBI Taxonomy" id="310767"/>
    <lineage>
        <taxon>Bacteria</taxon>
        <taxon>Pseudomonadati</taxon>
        <taxon>Pseudomonadota</taxon>
        <taxon>Betaproteobacteria</taxon>
        <taxon>Rhodocyclales</taxon>
        <taxon>Zoogloeaceae</taxon>
        <taxon>Zoogloea</taxon>
    </lineage>
</organism>
<accession>A0ABQ6FB46</accession>
<dbReference type="InterPro" id="IPR017868">
    <property type="entry name" value="Filamin/ABP280_repeat-like"/>
</dbReference>
<feature type="chain" id="PRO_5046065522" description="Big-1 domain-containing protein" evidence="2">
    <location>
        <begin position="27"/>
        <end position="644"/>
    </location>
</feature>
<feature type="signal peptide" evidence="2">
    <location>
        <begin position="1"/>
        <end position="26"/>
    </location>
</feature>
<sequence length="644" mass="64456">MRNLRTAGWMSRSRIVVALAAALALAGCGGGGGGSSSTNNCLPYQTSTECATTGGTTTTTQTATQLSLTVDTPTIQTNGSSTVTLSATLKDAKNAVVPGATVTFTADSGTISASTATTNASGVASITFNSNDNKTNRTVNFTATSGSLSQATSVVVQGTRIGFGGDTSGVVGKTASFSVTLLDGASKPIAGRAVSLSSKLGNSVASSVTTDANGQVTITFTPTVAGTDTITASALGATLTQDIVISAVNFAFTSPSADSSINVNICMPVTARLIGTSASGAMFTVSRGLVYADSSCSSGASSQTITFSGGLATAYVKSPSAGSATVYAELTGSSSSAKTTLPVKFIATVPNSVVVQSDPSVVVVGGSSSITAFVQDVNGNPVSGQTVIFAAPNGGGVPNPTTAVTNDSGKASTTFNADSSISGKDSVQVTASVSGVPNAFTVLTVAGSAVNMVIGTDNQVVVLDSPPRYRKQWGVIVSDPASGPIKNQVVTISLRGIGFDKGYYTVPSGETKWGKVLTNPYTCPAEDANNNGVVETGEIGDADSDGFLEPNGAAIVRAPTSTGGLSTTVTTDESGAATFYVEYLRSYGSWAFIELKATAAVSGKNSAASTSFYLPVPASELLDKDVAPSFVTSPFGRAPSCTSH</sequence>
<dbReference type="InterPro" id="IPR008964">
    <property type="entry name" value="Invasin/intimin_cell_adhesion"/>
</dbReference>
<keyword evidence="5" id="KW-1185">Reference proteome</keyword>
<comment type="caution">
    <text evidence="4">The sequence shown here is derived from an EMBL/GenBank/DDBJ whole genome shotgun (WGS) entry which is preliminary data.</text>
</comment>